<comment type="caution">
    <text evidence="1">The sequence shown here is derived from an EMBL/GenBank/DDBJ whole genome shotgun (WGS) entry which is preliminary data.</text>
</comment>
<reference evidence="1 2" key="1">
    <citation type="submission" date="2017-11" db="EMBL/GenBank/DDBJ databases">
        <title>De novo assembly and phasing of dikaryotic genomes from two isolates of Puccinia coronata f. sp. avenae, the causal agent of oat crown rust.</title>
        <authorList>
            <person name="Miller M.E."/>
            <person name="Zhang Y."/>
            <person name="Omidvar V."/>
            <person name="Sperschneider J."/>
            <person name="Schwessinger B."/>
            <person name="Raley C."/>
            <person name="Palmer J.M."/>
            <person name="Garnica D."/>
            <person name="Upadhyaya N."/>
            <person name="Rathjen J."/>
            <person name="Taylor J.M."/>
            <person name="Park R.F."/>
            <person name="Dodds P.N."/>
            <person name="Hirsch C.D."/>
            <person name="Kianian S.F."/>
            <person name="Figueroa M."/>
        </authorList>
    </citation>
    <scope>NUCLEOTIDE SEQUENCE [LARGE SCALE GENOMIC DNA]</scope>
    <source>
        <strain evidence="1">12NC29</strain>
    </source>
</reference>
<dbReference type="AlphaFoldDB" id="A0A2N5V340"/>
<name>A0A2N5V340_9BASI</name>
<sequence length="78" mass="8544">MDDKYAIAKRVRIKRASEVQPCSKTRTTGNENSATRLEIITWVASAQPQVYLSEVTQGSSLQQLSLLLSVAAEAGYTI</sequence>
<gene>
    <name evidence="1" type="ORF">PCANC_06229</name>
</gene>
<evidence type="ECO:0000313" key="2">
    <source>
        <dbReference type="Proteomes" id="UP000235388"/>
    </source>
</evidence>
<accession>A0A2N5V340</accession>
<proteinExistence type="predicted"/>
<keyword evidence="2" id="KW-1185">Reference proteome</keyword>
<organism evidence="1 2">
    <name type="scientific">Puccinia coronata f. sp. avenae</name>
    <dbReference type="NCBI Taxonomy" id="200324"/>
    <lineage>
        <taxon>Eukaryota</taxon>
        <taxon>Fungi</taxon>
        <taxon>Dikarya</taxon>
        <taxon>Basidiomycota</taxon>
        <taxon>Pucciniomycotina</taxon>
        <taxon>Pucciniomycetes</taxon>
        <taxon>Pucciniales</taxon>
        <taxon>Pucciniaceae</taxon>
        <taxon>Puccinia</taxon>
    </lineage>
</organism>
<evidence type="ECO:0000313" key="1">
    <source>
        <dbReference type="EMBL" id="PLW44428.1"/>
    </source>
</evidence>
<dbReference type="EMBL" id="PGCJ01000137">
    <property type="protein sequence ID" value="PLW44428.1"/>
    <property type="molecule type" value="Genomic_DNA"/>
</dbReference>
<protein>
    <submittedName>
        <fullName evidence="1">Uncharacterized protein</fullName>
    </submittedName>
</protein>
<dbReference type="Proteomes" id="UP000235388">
    <property type="component" value="Unassembled WGS sequence"/>
</dbReference>